<dbReference type="Pfam" id="PF08341">
    <property type="entry name" value="TED"/>
    <property type="match status" value="1"/>
</dbReference>
<accession>A0ABT7C9U0</accession>
<sequence>MKDRDNEGRSSQLGTTANLLSFSAGDYEFAHWLSNIGEAAGTLFSGAFSVQLPDGTRHLAYCLDASCPFDTEQDCFGVPVARTDFARDNSCTPLSNDDQSATHDRIVWIARNSYPAVPLEELAAAAGADGLTRQDAIAATQVALWMLTNGVLFAGLLEADFSVTARVLAVIDYLTGPANVGAPEQATSTQTTEPGTVIHLRLDNNRNLLTDTHYLVLSGADVDYEALSCDEPEESFPRRLAA</sequence>
<reference evidence="2" key="2">
    <citation type="journal article" date="2022" name="Sci. Rep.">
        <title>In silico prediction of the enzymes involved in the degradation of the herbicide molinate by Gulosibacter molinativorax ON4T.</title>
        <authorList>
            <person name="Lopes A.R."/>
            <person name="Bunin E."/>
            <person name="Viana A.T."/>
            <person name="Froufe H."/>
            <person name="Munoz-Merida A."/>
            <person name="Pinho D."/>
            <person name="Figueiredo J."/>
            <person name="Barroso C."/>
            <person name="Vaz-Moreira I."/>
            <person name="Bellanger X."/>
            <person name="Egas C."/>
            <person name="Nunes O.C."/>
        </authorList>
    </citation>
    <scope>NUCLEOTIDE SEQUENCE</scope>
    <source>
        <strain evidence="2">ON4</strain>
    </source>
</reference>
<evidence type="ECO:0000313" key="3">
    <source>
        <dbReference type="Proteomes" id="UP001170379"/>
    </source>
</evidence>
<dbReference type="RefSeq" id="WP_026936475.1">
    <property type="nucleotide sequence ID" value="NZ_CP028426.1"/>
</dbReference>
<comment type="caution">
    <text evidence="2">The sequence shown here is derived from an EMBL/GenBank/DDBJ whole genome shotgun (WGS) entry which is preliminary data.</text>
</comment>
<reference evidence="2" key="1">
    <citation type="submission" date="2018-03" db="EMBL/GenBank/DDBJ databases">
        <authorList>
            <person name="Nunes O.C."/>
            <person name="Lopes A.R."/>
            <person name="Froufe H."/>
            <person name="Munoz-Merida A."/>
            <person name="Barroso C."/>
            <person name="Egas C."/>
        </authorList>
    </citation>
    <scope>NUCLEOTIDE SEQUENCE</scope>
    <source>
        <strain evidence="2">ON4</strain>
    </source>
</reference>
<keyword evidence="3" id="KW-1185">Reference proteome</keyword>
<dbReference type="InterPro" id="IPR013552">
    <property type="entry name" value="Thioester_dom"/>
</dbReference>
<dbReference type="NCBIfam" id="TIGR03934">
    <property type="entry name" value="TQXA_dom"/>
    <property type="match status" value="1"/>
</dbReference>
<protein>
    <submittedName>
        <fullName evidence="2">TQXA domain-containing protein</fullName>
    </submittedName>
</protein>
<evidence type="ECO:0000313" key="2">
    <source>
        <dbReference type="EMBL" id="MDJ1371979.1"/>
    </source>
</evidence>
<organism evidence="2 3">
    <name type="scientific">Gulosibacter molinativorax</name>
    <dbReference type="NCBI Taxonomy" id="256821"/>
    <lineage>
        <taxon>Bacteria</taxon>
        <taxon>Bacillati</taxon>
        <taxon>Actinomycetota</taxon>
        <taxon>Actinomycetes</taxon>
        <taxon>Micrococcales</taxon>
        <taxon>Microbacteriaceae</taxon>
        <taxon>Gulosibacter</taxon>
    </lineage>
</organism>
<name>A0ABT7C9U0_9MICO</name>
<evidence type="ECO:0000259" key="1">
    <source>
        <dbReference type="Pfam" id="PF08341"/>
    </source>
</evidence>
<proteinExistence type="predicted"/>
<dbReference type="InterPro" id="IPR023849">
    <property type="entry name" value="TQXA_dom"/>
</dbReference>
<gene>
    <name evidence="2" type="ORF">C7K25_11470</name>
</gene>
<feature type="domain" description="Thioester" evidence="1">
    <location>
        <begin position="60"/>
        <end position="179"/>
    </location>
</feature>
<dbReference type="EMBL" id="PXVD01000018">
    <property type="protein sequence ID" value="MDJ1371979.1"/>
    <property type="molecule type" value="Genomic_DNA"/>
</dbReference>
<dbReference type="Proteomes" id="UP001170379">
    <property type="component" value="Unassembled WGS sequence"/>
</dbReference>